<dbReference type="Pfam" id="PF01546">
    <property type="entry name" value="Peptidase_M20"/>
    <property type="match status" value="1"/>
</dbReference>
<dbReference type="Pfam" id="PF07687">
    <property type="entry name" value="M20_dimer"/>
    <property type="match status" value="1"/>
</dbReference>
<sequence length="393" mass="42157">MKQFVKDLVHSYEEPLKEIRHHLHENPELSFEEYRTAEYIRKALGSMGIALQDGITGTSTVGILKGREAGPCIAFRADIDALPVEENNDLPYKSKTPGIMHACGHDTHAACLLVLARILSEHPELVKGTVKFIFQAAEEKLPGGAKALCADHALDGVDMVFGMHSSSNHPLGTITLSHSSSSAAIGIYEVAIHGKGGHGSAPHNAKNPVPVACLLASALNQILAEKKAPADTGVFTVSYINGGQYPNIITDTVTLGGNIRTQDNDLIQQIFGHIDSISHGICEAHGMTCDVTTTLGYPATINTPEYADVIADAADTMGYTPVEESGSLGGEDFAYFLMEKPGAYFHVGMADPDRPITSSPHHNCSFQLDERGLAIALEMELALYLKLTKQDGE</sequence>
<dbReference type="Gene3D" id="3.30.70.360">
    <property type="match status" value="1"/>
</dbReference>
<accession>A0ABR7NQU5</accession>
<evidence type="ECO:0000313" key="3">
    <source>
        <dbReference type="Proteomes" id="UP000647491"/>
    </source>
</evidence>
<dbReference type="SUPFAM" id="SSF55031">
    <property type="entry name" value="Bacterial exopeptidase dimerisation domain"/>
    <property type="match status" value="1"/>
</dbReference>
<comment type="caution">
    <text evidence="2">The sequence shown here is derived from an EMBL/GenBank/DDBJ whole genome shotgun (WGS) entry which is preliminary data.</text>
</comment>
<reference evidence="2 3" key="1">
    <citation type="submission" date="2020-08" db="EMBL/GenBank/DDBJ databases">
        <title>Genome public.</title>
        <authorList>
            <person name="Liu C."/>
            <person name="Sun Q."/>
        </authorList>
    </citation>
    <scope>NUCLEOTIDE SEQUENCE [LARGE SCALE GENOMIC DNA]</scope>
    <source>
        <strain evidence="2 3">BX10</strain>
    </source>
</reference>
<dbReference type="PANTHER" id="PTHR11014">
    <property type="entry name" value="PEPTIDASE M20 FAMILY MEMBER"/>
    <property type="match status" value="1"/>
</dbReference>
<dbReference type="RefSeq" id="WP_262427095.1">
    <property type="nucleotide sequence ID" value="NZ_JACRTJ010000011.1"/>
</dbReference>
<dbReference type="PIRSF" id="PIRSF005962">
    <property type="entry name" value="Pept_M20D_amidohydro"/>
    <property type="match status" value="1"/>
</dbReference>
<dbReference type="InterPro" id="IPR017439">
    <property type="entry name" value="Amidohydrolase"/>
</dbReference>
<dbReference type="EMBL" id="JACRTJ010000011">
    <property type="protein sequence ID" value="MBC8598491.1"/>
    <property type="molecule type" value="Genomic_DNA"/>
</dbReference>
<proteinExistence type="predicted"/>
<dbReference type="InterPro" id="IPR036264">
    <property type="entry name" value="Bact_exopeptidase_dim_dom"/>
</dbReference>
<feature type="domain" description="Peptidase M20 dimerisation" evidence="1">
    <location>
        <begin position="188"/>
        <end position="274"/>
    </location>
</feature>
<dbReference type="SUPFAM" id="SSF53187">
    <property type="entry name" value="Zn-dependent exopeptidases"/>
    <property type="match status" value="1"/>
</dbReference>
<dbReference type="InterPro" id="IPR002933">
    <property type="entry name" value="Peptidase_M20"/>
</dbReference>
<dbReference type="Gene3D" id="3.40.630.10">
    <property type="entry name" value="Zn peptidases"/>
    <property type="match status" value="1"/>
</dbReference>
<protein>
    <submittedName>
        <fullName evidence="2">Amidohydrolase</fullName>
    </submittedName>
</protein>
<dbReference type="InterPro" id="IPR011650">
    <property type="entry name" value="Peptidase_M20_dimer"/>
</dbReference>
<name>A0ABR7NQU5_9FIRM</name>
<keyword evidence="3" id="KW-1185">Reference proteome</keyword>
<evidence type="ECO:0000313" key="2">
    <source>
        <dbReference type="EMBL" id="MBC8598491.1"/>
    </source>
</evidence>
<dbReference type="NCBIfam" id="TIGR01891">
    <property type="entry name" value="amidohydrolases"/>
    <property type="match status" value="1"/>
</dbReference>
<evidence type="ECO:0000259" key="1">
    <source>
        <dbReference type="Pfam" id="PF07687"/>
    </source>
</evidence>
<organism evidence="2 3">
    <name type="scientific">Enterocloster hominis</name>
    <name type="common">ex Liu et al. 2021</name>
    <dbReference type="NCBI Taxonomy" id="2763663"/>
    <lineage>
        <taxon>Bacteria</taxon>
        <taxon>Bacillati</taxon>
        <taxon>Bacillota</taxon>
        <taxon>Clostridia</taxon>
        <taxon>Lachnospirales</taxon>
        <taxon>Lachnospiraceae</taxon>
        <taxon>Enterocloster</taxon>
    </lineage>
</organism>
<gene>
    <name evidence="2" type="ORF">H8708_04470</name>
</gene>
<dbReference type="Proteomes" id="UP000647491">
    <property type="component" value="Unassembled WGS sequence"/>
</dbReference>
<dbReference type="PANTHER" id="PTHR11014:SF63">
    <property type="entry name" value="METALLOPEPTIDASE, PUTATIVE (AFU_ORTHOLOGUE AFUA_6G09600)-RELATED"/>
    <property type="match status" value="1"/>
</dbReference>